<comment type="caution">
    <text evidence="1">The sequence shown here is derived from an EMBL/GenBank/DDBJ whole genome shotgun (WGS) entry which is preliminary data.</text>
</comment>
<gene>
    <name evidence="1" type="ORF">FZ942_34700</name>
</gene>
<proteinExistence type="predicted"/>
<dbReference type="Proteomes" id="UP000324927">
    <property type="component" value="Unassembled WGS sequence"/>
</dbReference>
<dbReference type="AlphaFoldDB" id="A0A5A9FWW2"/>
<protein>
    <submittedName>
        <fullName evidence="1">Uncharacterized protein</fullName>
    </submittedName>
</protein>
<dbReference type="OrthoDB" id="7298998at2"/>
<dbReference type="RefSeq" id="WP_149235593.1">
    <property type="nucleotide sequence ID" value="NZ_JALJXJ010000029.1"/>
</dbReference>
<dbReference type="EMBL" id="VTTN01000032">
    <property type="protein sequence ID" value="KAA0586511.1"/>
    <property type="molecule type" value="Genomic_DNA"/>
</dbReference>
<organism evidence="1 2">
    <name type="scientific">Azospirillum lipoferum</name>
    <dbReference type="NCBI Taxonomy" id="193"/>
    <lineage>
        <taxon>Bacteria</taxon>
        <taxon>Pseudomonadati</taxon>
        <taxon>Pseudomonadota</taxon>
        <taxon>Alphaproteobacteria</taxon>
        <taxon>Rhodospirillales</taxon>
        <taxon>Azospirillaceae</taxon>
        <taxon>Azospirillum</taxon>
    </lineage>
</organism>
<evidence type="ECO:0000313" key="2">
    <source>
        <dbReference type="Proteomes" id="UP000324927"/>
    </source>
</evidence>
<accession>A0A5A9FWW2</accession>
<reference evidence="1 2" key="1">
    <citation type="submission" date="2019-08" db="EMBL/GenBank/DDBJ databases">
        <authorList>
            <person name="Grouzdev D."/>
            <person name="Tikhonova E."/>
            <person name="Kravchenko I."/>
        </authorList>
    </citation>
    <scope>NUCLEOTIDE SEQUENCE [LARGE SCALE GENOMIC DNA]</scope>
    <source>
        <strain evidence="1 2">59b</strain>
    </source>
</reference>
<evidence type="ECO:0000313" key="1">
    <source>
        <dbReference type="EMBL" id="KAA0586511.1"/>
    </source>
</evidence>
<name>A0A5A9FWW2_AZOLI</name>
<keyword evidence="2" id="KW-1185">Reference proteome</keyword>
<sequence length="81" mass="8778">MLDQVGEPVAAVIAEQGCMNWQKSSGYNARAGEGGMSRYKRIIGDTLHVHSRPAQRVEAEIAVHGFSRMLALGRPESVRAA</sequence>